<proteinExistence type="predicted"/>
<dbReference type="Pfam" id="PF01381">
    <property type="entry name" value="HTH_3"/>
    <property type="match status" value="1"/>
</dbReference>
<evidence type="ECO:0000259" key="1">
    <source>
        <dbReference type="PROSITE" id="PS50943"/>
    </source>
</evidence>
<evidence type="ECO:0000313" key="2">
    <source>
        <dbReference type="EMBL" id="PNY79901.1"/>
    </source>
</evidence>
<keyword evidence="3" id="KW-1185">Reference proteome</keyword>
<dbReference type="GO" id="GO:0003677">
    <property type="term" value="F:DNA binding"/>
    <property type="evidence" value="ECO:0007669"/>
    <property type="project" value="InterPro"/>
</dbReference>
<dbReference type="PROSITE" id="PS50943">
    <property type="entry name" value="HTH_CROC1"/>
    <property type="match status" value="1"/>
</dbReference>
<dbReference type="InterPro" id="IPR001387">
    <property type="entry name" value="Cro/C1-type_HTH"/>
</dbReference>
<dbReference type="SUPFAM" id="SSF47413">
    <property type="entry name" value="lambda repressor-like DNA-binding domains"/>
    <property type="match status" value="1"/>
</dbReference>
<dbReference type="Gene3D" id="1.10.260.40">
    <property type="entry name" value="lambda repressor-like DNA-binding domains"/>
    <property type="match status" value="1"/>
</dbReference>
<dbReference type="CDD" id="cd00093">
    <property type="entry name" value="HTH_XRE"/>
    <property type="match status" value="1"/>
</dbReference>
<reference evidence="2 3" key="1">
    <citation type="submission" date="2018-01" db="EMBL/GenBank/DDBJ databases">
        <title>Deinococcus koreensis sp. nov., a radiation-resistant bacterium isolated from river water.</title>
        <authorList>
            <person name="Choi A."/>
        </authorList>
    </citation>
    <scope>NUCLEOTIDE SEQUENCE [LARGE SCALE GENOMIC DNA]</scope>
    <source>
        <strain evidence="2 3">SJW1-2</strain>
    </source>
</reference>
<feature type="domain" description="HTH cro/C1-type" evidence="1">
    <location>
        <begin position="84"/>
        <end position="138"/>
    </location>
</feature>
<name>A0A2K3UTP7_9DEIO</name>
<dbReference type="RefSeq" id="WP_103313885.1">
    <property type="nucleotide sequence ID" value="NZ_PPPD01000002.1"/>
</dbReference>
<accession>A0A2K3UTP7</accession>
<gene>
    <name evidence="2" type="ORF">CVO96_18375</name>
</gene>
<organism evidence="2 3">
    <name type="scientific">Deinococcus koreensis</name>
    <dbReference type="NCBI Taxonomy" id="2054903"/>
    <lineage>
        <taxon>Bacteria</taxon>
        <taxon>Thermotogati</taxon>
        <taxon>Deinococcota</taxon>
        <taxon>Deinococci</taxon>
        <taxon>Deinococcales</taxon>
        <taxon>Deinococcaceae</taxon>
        <taxon>Deinococcus</taxon>
    </lineage>
</organism>
<dbReference type="OrthoDB" id="71969at2"/>
<dbReference type="EMBL" id="PPPD01000002">
    <property type="protein sequence ID" value="PNY79901.1"/>
    <property type="molecule type" value="Genomic_DNA"/>
</dbReference>
<protein>
    <recommendedName>
        <fullName evidence="1">HTH cro/C1-type domain-containing protein</fullName>
    </recommendedName>
</protein>
<dbReference type="AlphaFoldDB" id="A0A2K3UTP7"/>
<comment type="caution">
    <text evidence="2">The sequence shown here is derived from an EMBL/GenBank/DDBJ whole genome shotgun (WGS) entry which is preliminary data.</text>
</comment>
<dbReference type="Proteomes" id="UP000236379">
    <property type="component" value="Unassembled WGS sequence"/>
</dbReference>
<dbReference type="InterPro" id="IPR010982">
    <property type="entry name" value="Lambda_DNA-bd_dom_sf"/>
</dbReference>
<dbReference type="SMART" id="SM00530">
    <property type="entry name" value="HTH_XRE"/>
    <property type="match status" value="1"/>
</dbReference>
<sequence>MTLNIADLTATWQHLHALAHDAIAPITDESGYDRALIILDALLKEVGENDSHPLADLVEGLIGRVTAYQDAAQHVPPAPPEMALRLLIKERGLTQQQVAEGTGIPQGNLSKLASGKRAFTADHARRLAAFFKVSAGLFL</sequence>
<evidence type="ECO:0000313" key="3">
    <source>
        <dbReference type="Proteomes" id="UP000236379"/>
    </source>
</evidence>